<organism evidence="2 3">
    <name type="scientific">Dovyalis caffra</name>
    <dbReference type="NCBI Taxonomy" id="77055"/>
    <lineage>
        <taxon>Eukaryota</taxon>
        <taxon>Viridiplantae</taxon>
        <taxon>Streptophyta</taxon>
        <taxon>Embryophyta</taxon>
        <taxon>Tracheophyta</taxon>
        <taxon>Spermatophyta</taxon>
        <taxon>Magnoliopsida</taxon>
        <taxon>eudicotyledons</taxon>
        <taxon>Gunneridae</taxon>
        <taxon>Pentapetalae</taxon>
        <taxon>rosids</taxon>
        <taxon>fabids</taxon>
        <taxon>Malpighiales</taxon>
        <taxon>Salicaceae</taxon>
        <taxon>Flacourtieae</taxon>
        <taxon>Dovyalis</taxon>
    </lineage>
</organism>
<dbReference type="GO" id="GO:0003676">
    <property type="term" value="F:nucleic acid binding"/>
    <property type="evidence" value="ECO:0007669"/>
    <property type="project" value="InterPro"/>
</dbReference>
<dbReference type="EMBL" id="CAWUPB010000956">
    <property type="protein sequence ID" value="CAK7334970.1"/>
    <property type="molecule type" value="Genomic_DNA"/>
</dbReference>
<dbReference type="GO" id="GO:0004523">
    <property type="term" value="F:RNA-DNA hybrid ribonuclease activity"/>
    <property type="evidence" value="ECO:0007669"/>
    <property type="project" value="InterPro"/>
</dbReference>
<protein>
    <recommendedName>
        <fullName evidence="1">RNase H type-1 domain-containing protein</fullName>
    </recommendedName>
</protein>
<dbReference type="Pfam" id="PF13456">
    <property type="entry name" value="RVT_3"/>
    <property type="match status" value="1"/>
</dbReference>
<reference evidence="2 3" key="1">
    <citation type="submission" date="2024-01" db="EMBL/GenBank/DDBJ databases">
        <authorList>
            <person name="Waweru B."/>
        </authorList>
    </citation>
    <scope>NUCLEOTIDE SEQUENCE [LARGE SCALE GENOMIC DNA]</scope>
</reference>
<proteinExistence type="predicted"/>
<dbReference type="SUPFAM" id="SSF53098">
    <property type="entry name" value="Ribonuclease H-like"/>
    <property type="match status" value="1"/>
</dbReference>
<dbReference type="InterPro" id="IPR044730">
    <property type="entry name" value="RNase_H-like_dom_plant"/>
</dbReference>
<accession>A0AAV1RHU2</accession>
<evidence type="ECO:0000313" key="2">
    <source>
        <dbReference type="EMBL" id="CAK7334970.1"/>
    </source>
</evidence>
<dbReference type="CDD" id="cd06222">
    <property type="entry name" value="RNase_H_like"/>
    <property type="match status" value="1"/>
</dbReference>
<feature type="domain" description="RNase H type-1" evidence="1">
    <location>
        <begin position="14"/>
        <end position="116"/>
    </location>
</feature>
<evidence type="ECO:0000259" key="1">
    <source>
        <dbReference type="Pfam" id="PF13456"/>
    </source>
</evidence>
<name>A0AAV1RHU2_9ROSI</name>
<dbReference type="PANTHER" id="PTHR47723">
    <property type="entry name" value="OS05G0353850 PROTEIN"/>
    <property type="match status" value="1"/>
</dbReference>
<sequence>MDEASREIYACGEGVLQDAKGRMLMAFSIFFRIGTNNKLELLAIQEGLRLCNILNFQPSSIEADSYLALCGLEGLQNLLWHLTYIAWDCRSLLCPSITANHVFNEGNNVVDRLAIWAFQHSSTQIVFKLSNIPVVVSKLFKRMLMVLTFIATSEENQYVVDNSG</sequence>
<dbReference type="Gene3D" id="3.30.420.10">
    <property type="entry name" value="Ribonuclease H-like superfamily/Ribonuclease H"/>
    <property type="match status" value="1"/>
</dbReference>
<gene>
    <name evidence="2" type="ORF">DCAF_LOCUS10167</name>
</gene>
<dbReference type="InterPro" id="IPR053151">
    <property type="entry name" value="RNase_H-like"/>
</dbReference>
<dbReference type="InterPro" id="IPR002156">
    <property type="entry name" value="RNaseH_domain"/>
</dbReference>
<dbReference type="InterPro" id="IPR036397">
    <property type="entry name" value="RNaseH_sf"/>
</dbReference>
<dbReference type="InterPro" id="IPR012337">
    <property type="entry name" value="RNaseH-like_sf"/>
</dbReference>
<evidence type="ECO:0000313" key="3">
    <source>
        <dbReference type="Proteomes" id="UP001314170"/>
    </source>
</evidence>
<keyword evidence="3" id="KW-1185">Reference proteome</keyword>
<dbReference type="AlphaFoldDB" id="A0AAV1RHU2"/>
<dbReference type="PANTHER" id="PTHR47723:SF19">
    <property type="entry name" value="POLYNUCLEOTIDYL TRANSFERASE, RIBONUCLEASE H-LIKE SUPERFAMILY PROTEIN"/>
    <property type="match status" value="1"/>
</dbReference>
<comment type="caution">
    <text evidence="2">The sequence shown here is derived from an EMBL/GenBank/DDBJ whole genome shotgun (WGS) entry which is preliminary data.</text>
</comment>
<dbReference type="Proteomes" id="UP001314170">
    <property type="component" value="Unassembled WGS sequence"/>
</dbReference>